<dbReference type="Proteomes" id="UP000055024">
    <property type="component" value="Unassembled WGS sequence"/>
</dbReference>
<dbReference type="AlphaFoldDB" id="A0A0V1DJN1"/>
<organism evidence="1 2">
    <name type="scientific">Trichinella zimbabwensis</name>
    <dbReference type="NCBI Taxonomy" id="268475"/>
    <lineage>
        <taxon>Eukaryota</taxon>
        <taxon>Metazoa</taxon>
        <taxon>Ecdysozoa</taxon>
        <taxon>Nematoda</taxon>
        <taxon>Enoplea</taxon>
        <taxon>Dorylaimia</taxon>
        <taxon>Trichinellida</taxon>
        <taxon>Trichinellidae</taxon>
        <taxon>Trichinella</taxon>
    </lineage>
</organism>
<gene>
    <name evidence="1" type="ORF">T11_4471</name>
</gene>
<protein>
    <submittedName>
        <fullName evidence="1">Uncharacterized protein</fullName>
    </submittedName>
</protein>
<comment type="caution">
    <text evidence="1">The sequence shown here is derived from an EMBL/GenBank/DDBJ whole genome shotgun (WGS) entry which is preliminary data.</text>
</comment>
<keyword evidence="2" id="KW-1185">Reference proteome</keyword>
<reference evidence="1 2" key="1">
    <citation type="submission" date="2015-01" db="EMBL/GenBank/DDBJ databases">
        <title>Evolution of Trichinella species and genotypes.</title>
        <authorList>
            <person name="Korhonen P.K."/>
            <person name="Edoardo P."/>
            <person name="Giuseppe L.R."/>
            <person name="Gasser R.B."/>
        </authorList>
    </citation>
    <scope>NUCLEOTIDE SEQUENCE [LARGE SCALE GENOMIC DNA]</scope>
    <source>
        <strain evidence="1">ISS1029</strain>
    </source>
</reference>
<evidence type="ECO:0000313" key="2">
    <source>
        <dbReference type="Proteomes" id="UP000055024"/>
    </source>
</evidence>
<sequence>MGKQDIRQNCRLANVSFTKGNNATLHENCN</sequence>
<dbReference type="EMBL" id="JYDP01010728">
    <property type="protein sequence ID" value="KRY61674.1"/>
    <property type="molecule type" value="Genomic_DNA"/>
</dbReference>
<name>A0A0V1DJN1_9BILA</name>
<evidence type="ECO:0000313" key="1">
    <source>
        <dbReference type="EMBL" id="KRY61674.1"/>
    </source>
</evidence>
<proteinExistence type="predicted"/>
<accession>A0A0V1DJN1</accession>